<evidence type="ECO:0000256" key="9">
    <source>
        <dbReference type="ARBA" id="ARBA00023102"/>
    </source>
</evidence>
<dbReference type="NCBIfam" id="TIGR03188">
    <property type="entry name" value="histidine_hisI"/>
    <property type="match status" value="1"/>
</dbReference>
<evidence type="ECO:0000256" key="8">
    <source>
        <dbReference type="ARBA" id="ARBA00022840"/>
    </source>
</evidence>
<evidence type="ECO:0000256" key="1">
    <source>
        <dbReference type="ARBA" id="ARBA00001460"/>
    </source>
</evidence>
<comment type="similarity">
    <text evidence="10">Belongs to the PRA-PH family.</text>
</comment>
<keyword evidence="6 10" id="KW-0547">Nucleotide-binding</keyword>
<name>A0A0R1M7Q8_9LACO</name>
<dbReference type="SUPFAM" id="SSF101386">
    <property type="entry name" value="all-alpha NTP pyrophosphatases"/>
    <property type="match status" value="1"/>
</dbReference>
<evidence type="ECO:0000256" key="5">
    <source>
        <dbReference type="ARBA" id="ARBA00022605"/>
    </source>
</evidence>
<dbReference type="InterPro" id="IPR008179">
    <property type="entry name" value="HisE"/>
</dbReference>
<keyword evidence="8 10" id="KW-0067">ATP-binding</keyword>
<dbReference type="CDD" id="cd11534">
    <property type="entry name" value="NTP-PPase_HisIE_like"/>
    <property type="match status" value="1"/>
</dbReference>
<evidence type="ECO:0000256" key="4">
    <source>
        <dbReference type="ARBA" id="ARBA00022490"/>
    </source>
</evidence>
<evidence type="ECO:0000256" key="6">
    <source>
        <dbReference type="ARBA" id="ARBA00022741"/>
    </source>
</evidence>
<dbReference type="STRING" id="1423777.FD46_GL000128"/>
<dbReference type="Pfam" id="PF01503">
    <property type="entry name" value="PRA-PH"/>
    <property type="match status" value="1"/>
</dbReference>
<dbReference type="GO" id="GO:0005737">
    <property type="term" value="C:cytoplasm"/>
    <property type="evidence" value="ECO:0007669"/>
    <property type="project" value="UniProtKB-SubCell"/>
</dbReference>
<evidence type="ECO:0000256" key="10">
    <source>
        <dbReference type="HAMAP-Rule" id="MF_01020"/>
    </source>
</evidence>
<evidence type="ECO:0000313" key="12">
    <source>
        <dbReference type="Proteomes" id="UP000051686"/>
    </source>
</evidence>
<sequence>MGKPKMQDLDQLYQAVLERKENPKKGSYTDYLFTKGLDKILKKVGEESTEVVVASKNPKREELIYETADLFYHLMVLLVEQGVSYDEIKTELAKREGLMSKTKDRPEIKDL</sequence>
<dbReference type="UniPathway" id="UPA00031">
    <property type="reaction ID" value="UER00007"/>
</dbReference>
<dbReference type="GO" id="GO:0004636">
    <property type="term" value="F:phosphoribosyl-ATP diphosphatase activity"/>
    <property type="evidence" value="ECO:0007669"/>
    <property type="project" value="UniProtKB-UniRule"/>
</dbReference>
<keyword evidence="5 10" id="KW-0028">Amino-acid biosynthesis</keyword>
<dbReference type="GO" id="GO:0005524">
    <property type="term" value="F:ATP binding"/>
    <property type="evidence" value="ECO:0007669"/>
    <property type="project" value="UniProtKB-KW"/>
</dbReference>
<reference evidence="11 12" key="1">
    <citation type="journal article" date="2015" name="Genome Announc.">
        <title>Expanding the biotechnology potential of lactobacilli through comparative genomics of 213 strains and associated genera.</title>
        <authorList>
            <person name="Sun Z."/>
            <person name="Harris H.M."/>
            <person name="McCann A."/>
            <person name="Guo C."/>
            <person name="Argimon S."/>
            <person name="Zhang W."/>
            <person name="Yang X."/>
            <person name="Jeffery I.B."/>
            <person name="Cooney J.C."/>
            <person name="Kagawa T.F."/>
            <person name="Liu W."/>
            <person name="Song Y."/>
            <person name="Salvetti E."/>
            <person name="Wrobel A."/>
            <person name="Rasinkangas P."/>
            <person name="Parkhill J."/>
            <person name="Rea M.C."/>
            <person name="O'Sullivan O."/>
            <person name="Ritari J."/>
            <person name="Douillard F.P."/>
            <person name="Paul Ross R."/>
            <person name="Yang R."/>
            <person name="Briner A.E."/>
            <person name="Felis G.E."/>
            <person name="de Vos W.M."/>
            <person name="Barrangou R."/>
            <person name="Klaenhammer T.R."/>
            <person name="Caufield P.W."/>
            <person name="Cui Y."/>
            <person name="Zhang H."/>
            <person name="O'Toole P.W."/>
        </authorList>
    </citation>
    <scope>NUCLEOTIDE SEQUENCE [LARGE SCALE GENOMIC DNA]</scope>
    <source>
        <strain evidence="11 12">DSM 19972</strain>
    </source>
</reference>
<keyword evidence="12" id="KW-1185">Reference proteome</keyword>
<dbReference type="AlphaFoldDB" id="A0A0R1M7Q8"/>
<keyword evidence="9 10" id="KW-0368">Histidine biosynthesis</keyword>
<gene>
    <name evidence="10" type="primary">hisE</name>
    <name evidence="11" type="ORF">FD46_GL000128</name>
</gene>
<evidence type="ECO:0000256" key="3">
    <source>
        <dbReference type="ARBA" id="ARBA00005204"/>
    </source>
</evidence>
<comment type="caution">
    <text evidence="11">The sequence shown here is derived from an EMBL/GenBank/DDBJ whole genome shotgun (WGS) entry which is preliminary data.</text>
</comment>
<organism evidence="11 12">
    <name type="scientific">Liquorilactobacillus oeni DSM 19972</name>
    <dbReference type="NCBI Taxonomy" id="1423777"/>
    <lineage>
        <taxon>Bacteria</taxon>
        <taxon>Bacillati</taxon>
        <taxon>Bacillota</taxon>
        <taxon>Bacilli</taxon>
        <taxon>Lactobacillales</taxon>
        <taxon>Lactobacillaceae</taxon>
        <taxon>Liquorilactobacillus</taxon>
    </lineage>
</organism>
<keyword evidence="7 10" id="KW-0378">Hydrolase</keyword>
<evidence type="ECO:0000256" key="2">
    <source>
        <dbReference type="ARBA" id="ARBA00004496"/>
    </source>
</evidence>
<dbReference type="PANTHER" id="PTHR42945">
    <property type="entry name" value="HISTIDINE BIOSYNTHESIS BIFUNCTIONAL PROTEIN"/>
    <property type="match status" value="1"/>
</dbReference>
<dbReference type="EC" id="3.6.1.31" evidence="10"/>
<dbReference type="NCBIfam" id="NF001611">
    <property type="entry name" value="PRK00400.1-3"/>
    <property type="match status" value="1"/>
</dbReference>
<dbReference type="Gene3D" id="1.10.287.1080">
    <property type="entry name" value="MazG-like"/>
    <property type="match status" value="1"/>
</dbReference>
<dbReference type="FunFam" id="1.10.287.1080:FF:000002">
    <property type="entry name" value="Histidine biosynthesis bifunctional protein HisIE"/>
    <property type="match status" value="1"/>
</dbReference>
<evidence type="ECO:0000313" key="11">
    <source>
        <dbReference type="EMBL" id="KRL03961.1"/>
    </source>
</evidence>
<comment type="subcellular location">
    <subcellularLocation>
        <location evidence="2 10">Cytoplasm</location>
    </subcellularLocation>
</comment>
<dbReference type="Proteomes" id="UP000051686">
    <property type="component" value="Unassembled WGS sequence"/>
</dbReference>
<comment type="pathway">
    <text evidence="3 10">Amino-acid biosynthesis; L-histidine biosynthesis; L-histidine from 5-phospho-alpha-D-ribose 1-diphosphate: step 2/9.</text>
</comment>
<dbReference type="EMBL" id="AZEH01000042">
    <property type="protein sequence ID" value="KRL03961.1"/>
    <property type="molecule type" value="Genomic_DNA"/>
</dbReference>
<dbReference type="InterPro" id="IPR021130">
    <property type="entry name" value="PRib-ATP_PPHydrolase-like"/>
</dbReference>
<protein>
    <recommendedName>
        <fullName evidence="10">Phosphoribosyl-ATP pyrophosphatase</fullName>
        <shortName evidence="10">PRA-PH</shortName>
        <ecNumber evidence="10">3.6.1.31</ecNumber>
    </recommendedName>
</protein>
<evidence type="ECO:0000256" key="7">
    <source>
        <dbReference type="ARBA" id="ARBA00022801"/>
    </source>
</evidence>
<dbReference type="HAMAP" id="MF_01020">
    <property type="entry name" value="HisE"/>
    <property type="match status" value="1"/>
</dbReference>
<comment type="catalytic activity">
    <reaction evidence="1 10">
        <text>1-(5-phospho-beta-D-ribosyl)-ATP + H2O = 1-(5-phospho-beta-D-ribosyl)-5'-AMP + diphosphate + H(+)</text>
        <dbReference type="Rhea" id="RHEA:22828"/>
        <dbReference type="ChEBI" id="CHEBI:15377"/>
        <dbReference type="ChEBI" id="CHEBI:15378"/>
        <dbReference type="ChEBI" id="CHEBI:33019"/>
        <dbReference type="ChEBI" id="CHEBI:59457"/>
        <dbReference type="ChEBI" id="CHEBI:73183"/>
        <dbReference type="EC" id="3.6.1.31"/>
    </reaction>
</comment>
<proteinExistence type="inferred from homology"/>
<keyword evidence="4 10" id="KW-0963">Cytoplasm</keyword>
<dbReference type="PANTHER" id="PTHR42945:SF9">
    <property type="entry name" value="HISTIDINE BIOSYNTHESIS BIFUNCTIONAL PROTEIN HISIE"/>
    <property type="match status" value="1"/>
</dbReference>
<dbReference type="GO" id="GO:0000105">
    <property type="term" value="P:L-histidine biosynthetic process"/>
    <property type="evidence" value="ECO:0007669"/>
    <property type="project" value="UniProtKB-UniRule"/>
</dbReference>
<dbReference type="PATRIC" id="fig|1423777.3.peg.133"/>
<accession>A0A0R1M7Q8</accession>